<dbReference type="InterPro" id="IPR018472">
    <property type="entry name" value="Ribosomal_mL64"/>
</dbReference>
<keyword evidence="8" id="KW-0687">Ribonucleoprotein</keyword>
<evidence type="ECO:0000256" key="13">
    <source>
        <dbReference type="ARBA" id="ARBA00060144"/>
    </source>
</evidence>
<name>A0ABD2WRR0_9HYME</name>
<accession>A0ABD2WRR0</accession>
<feature type="region of interest" description="Disordered" evidence="14">
    <location>
        <begin position="250"/>
        <end position="273"/>
    </location>
</feature>
<evidence type="ECO:0000256" key="8">
    <source>
        <dbReference type="ARBA" id="ARBA00023274"/>
    </source>
</evidence>
<evidence type="ECO:0000313" key="16">
    <source>
        <dbReference type="Proteomes" id="UP001627154"/>
    </source>
</evidence>
<dbReference type="GO" id="GO:1990904">
    <property type="term" value="C:ribonucleoprotein complex"/>
    <property type="evidence" value="ECO:0007669"/>
    <property type="project" value="UniProtKB-KW"/>
</dbReference>
<comment type="function">
    <text evidence="13">Acts as a negative regulator of G1 to S cell cycle phase progression by inhibiting cyclin-dependent kinases. Inhibitory effects are additive with GADD45 proteins but also occur in the absence of GADD45 proteins. Acts as a repressor of the orphan nuclear receptor NR4A1 by inhibiting AB domain-mediated transcriptional activity. May be involved in the hormone-mediated regulation of NR4A1 transcriptional activity. May play a role in mitochondrial protein synthesis.</text>
</comment>
<comment type="subcellular location">
    <subcellularLocation>
        <location evidence="2">Mitochondrion</location>
    </subcellularLocation>
    <subcellularLocation>
        <location evidence="1">Nucleus</location>
    </subcellularLocation>
</comment>
<evidence type="ECO:0000256" key="6">
    <source>
        <dbReference type="ARBA" id="ARBA00023128"/>
    </source>
</evidence>
<protein>
    <recommendedName>
        <fullName evidence="11">Large ribosomal subunit protein mL64</fullName>
    </recommendedName>
    <alternativeName>
        <fullName evidence="10">39S ribosomal protein L59, mitochondrial</fullName>
    </alternativeName>
    <alternativeName>
        <fullName evidence="12">Growth arrest and DNA damage-inducible proteins-interacting protein 1</fullName>
    </alternativeName>
</protein>
<dbReference type="Gene3D" id="6.10.280.120">
    <property type="entry name" value="Growth arrest and DNA-damage-inducible proteins-interacting protein 1"/>
    <property type="match status" value="1"/>
</dbReference>
<dbReference type="EMBL" id="JBJJXI010000078">
    <property type="protein sequence ID" value="KAL3395706.1"/>
    <property type="molecule type" value="Genomic_DNA"/>
</dbReference>
<keyword evidence="9" id="KW-0131">Cell cycle</keyword>
<dbReference type="InterPro" id="IPR043035">
    <property type="entry name" value="Ribosomal_mL64_sf"/>
</dbReference>
<evidence type="ECO:0000256" key="9">
    <source>
        <dbReference type="ARBA" id="ARBA00023306"/>
    </source>
</evidence>
<gene>
    <name evidence="15" type="ORF">TKK_010241</name>
</gene>
<evidence type="ECO:0000256" key="2">
    <source>
        <dbReference type="ARBA" id="ARBA00004173"/>
    </source>
</evidence>
<keyword evidence="16" id="KW-1185">Reference proteome</keyword>
<evidence type="ECO:0000256" key="1">
    <source>
        <dbReference type="ARBA" id="ARBA00004123"/>
    </source>
</evidence>
<dbReference type="AlphaFoldDB" id="A0ABD2WRR0"/>
<evidence type="ECO:0000256" key="11">
    <source>
        <dbReference type="ARBA" id="ARBA00035184"/>
    </source>
</evidence>
<comment type="caution">
    <text evidence="15">The sequence shown here is derived from an EMBL/GenBank/DDBJ whole genome shotgun (WGS) entry which is preliminary data.</text>
</comment>
<organism evidence="15 16">
    <name type="scientific">Trichogramma kaykai</name>
    <dbReference type="NCBI Taxonomy" id="54128"/>
    <lineage>
        <taxon>Eukaryota</taxon>
        <taxon>Metazoa</taxon>
        <taxon>Ecdysozoa</taxon>
        <taxon>Arthropoda</taxon>
        <taxon>Hexapoda</taxon>
        <taxon>Insecta</taxon>
        <taxon>Pterygota</taxon>
        <taxon>Neoptera</taxon>
        <taxon>Endopterygota</taxon>
        <taxon>Hymenoptera</taxon>
        <taxon>Apocrita</taxon>
        <taxon>Proctotrupomorpha</taxon>
        <taxon>Chalcidoidea</taxon>
        <taxon>Trichogrammatidae</taxon>
        <taxon>Trichogramma</taxon>
    </lineage>
</organism>
<comment type="similarity">
    <text evidence="3">Belongs to the mitochondrion-specific ribosomal protein mL64 family.</text>
</comment>
<evidence type="ECO:0000256" key="4">
    <source>
        <dbReference type="ARBA" id="ARBA00022980"/>
    </source>
</evidence>
<dbReference type="Proteomes" id="UP001627154">
    <property type="component" value="Unassembled WGS sequence"/>
</dbReference>
<keyword evidence="6" id="KW-0496">Mitochondrion</keyword>
<keyword evidence="7" id="KW-0539">Nucleus</keyword>
<evidence type="ECO:0000256" key="12">
    <source>
        <dbReference type="ARBA" id="ARBA00035485"/>
    </source>
</evidence>
<evidence type="ECO:0000256" key="10">
    <source>
        <dbReference type="ARBA" id="ARBA00030700"/>
    </source>
</evidence>
<evidence type="ECO:0000256" key="7">
    <source>
        <dbReference type="ARBA" id="ARBA00023242"/>
    </source>
</evidence>
<dbReference type="PANTHER" id="PTHR31761:SF1">
    <property type="entry name" value="LARGE RIBOSOMAL SUBUNIT PROTEIN ML64"/>
    <property type="match status" value="1"/>
</dbReference>
<keyword evidence="4" id="KW-0689">Ribosomal protein</keyword>
<evidence type="ECO:0000256" key="14">
    <source>
        <dbReference type="SAM" id="MobiDB-lite"/>
    </source>
</evidence>
<evidence type="ECO:0000256" key="3">
    <source>
        <dbReference type="ARBA" id="ARBA00005421"/>
    </source>
</evidence>
<evidence type="ECO:0000313" key="15">
    <source>
        <dbReference type="EMBL" id="KAL3395706.1"/>
    </source>
</evidence>
<dbReference type="PANTHER" id="PTHR31761">
    <property type="entry name" value="GROWTH ARREST AND DNA DAMAGE-INDUCIBLE PROTEINS-INTERACTING PROTEIN 1 GADD45GIP1"/>
    <property type="match status" value="1"/>
</dbReference>
<dbReference type="Pfam" id="PF10147">
    <property type="entry name" value="CR6_interact"/>
    <property type="match status" value="1"/>
</dbReference>
<sequence length="273" mass="32518">MNPFVTRSTSNVFSFRTLKKIVSKYCYSTTSKVTEVPNELEVEEIPQYEVEIKFTEEEIEKMRNVSGLAPQHRNIIHDKKPYNNAPETYHNSIWYKKKLIGRYGLEAAEVNPAICWPTKDDILDLQEYEKIEYPDKLQELWKKFENDKIEAKEKIRKREEEIDKTVANFDKWQADLESKIQAKEAALLLSKQQRQRTLDEVREQYGYRIDPNDEKFKELLEKKEKEDKKKKKLLKKQLAKEKVLKFLQKKEEESKMSKETGSNSNDKKEDTLK</sequence>
<dbReference type="GO" id="GO:0005840">
    <property type="term" value="C:ribosome"/>
    <property type="evidence" value="ECO:0007669"/>
    <property type="project" value="UniProtKB-KW"/>
</dbReference>
<dbReference type="GO" id="GO:0005739">
    <property type="term" value="C:mitochondrion"/>
    <property type="evidence" value="ECO:0007669"/>
    <property type="project" value="UniProtKB-SubCell"/>
</dbReference>
<reference evidence="15 16" key="1">
    <citation type="journal article" date="2024" name="bioRxiv">
        <title>A reference genome for Trichogramma kaykai: A tiny desert-dwelling parasitoid wasp with competing sex-ratio distorters.</title>
        <authorList>
            <person name="Culotta J."/>
            <person name="Lindsey A.R."/>
        </authorList>
    </citation>
    <scope>NUCLEOTIDE SEQUENCE [LARGE SCALE GENOMIC DNA]</scope>
    <source>
        <strain evidence="15 16">KSX58</strain>
    </source>
</reference>
<proteinExistence type="inferred from homology"/>
<keyword evidence="5" id="KW-0175">Coiled coil</keyword>
<dbReference type="GO" id="GO:0005634">
    <property type="term" value="C:nucleus"/>
    <property type="evidence" value="ECO:0007669"/>
    <property type="project" value="UniProtKB-SubCell"/>
</dbReference>
<evidence type="ECO:0000256" key="5">
    <source>
        <dbReference type="ARBA" id="ARBA00023054"/>
    </source>
</evidence>